<name>A0A821XSV6_9NEOP</name>
<proteinExistence type="predicted"/>
<dbReference type="EMBL" id="CAJOBZ010000070">
    <property type="protein sequence ID" value="CAF4946866.1"/>
    <property type="molecule type" value="Genomic_DNA"/>
</dbReference>
<feature type="compositionally biased region" description="Acidic residues" evidence="1">
    <location>
        <begin position="17"/>
        <end position="29"/>
    </location>
</feature>
<dbReference type="AlphaFoldDB" id="A0A821XSV6"/>
<reference evidence="2" key="1">
    <citation type="submission" date="2021-02" db="EMBL/GenBank/DDBJ databases">
        <authorList>
            <person name="Steward A R."/>
        </authorList>
    </citation>
    <scope>NUCLEOTIDE SEQUENCE</scope>
</reference>
<dbReference type="OrthoDB" id="122438at2759"/>
<feature type="region of interest" description="Disordered" evidence="1">
    <location>
        <begin position="46"/>
        <end position="77"/>
    </location>
</feature>
<gene>
    <name evidence="2" type="ORF">PMACD_LOCUS15261</name>
</gene>
<evidence type="ECO:0000256" key="1">
    <source>
        <dbReference type="SAM" id="MobiDB-lite"/>
    </source>
</evidence>
<protein>
    <submittedName>
        <fullName evidence="2">Uncharacterized protein</fullName>
    </submittedName>
</protein>
<organism evidence="2 3">
    <name type="scientific">Pieris macdunnoughi</name>
    <dbReference type="NCBI Taxonomy" id="345717"/>
    <lineage>
        <taxon>Eukaryota</taxon>
        <taxon>Metazoa</taxon>
        <taxon>Ecdysozoa</taxon>
        <taxon>Arthropoda</taxon>
        <taxon>Hexapoda</taxon>
        <taxon>Insecta</taxon>
        <taxon>Pterygota</taxon>
        <taxon>Neoptera</taxon>
        <taxon>Endopterygota</taxon>
        <taxon>Lepidoptera</taxon>
        <taxon>Glossata</taxon>
        <taxon>Ditrysia</taxon>
        <taxon>Papilionoidea</taxon>
        <taxon>Pieridae</taxon>
        <taxon>Pierinae</taxon>
        <taxon>Pieris</taxon>
    </lineage>
</organism>
<dbReference type="Proteomes" id="UP000663880">
    <property type="component" value="Unassembled WGS sequence"/>
</dbReference>
<comment type="caution">
    <text evidence="2">The sequence shown here is derived from an EMBL/GenBank/DDBJ whole genome shotgun (WGS) entry which is preliminary data.</text>
</comment>
<feature type="compositionally biased region" description="Acidic residues" evidence="1">
    <location>
        <begin position="57"/>
        <end position="68"/>
    </location>
</feature>
<evidence type="ECO:0000313" key="3">
    <source>
        <dbReference type="Proteomes" id="UP000663880"/>
    </source>
</evidence>
<evidence type="ECO:0000313" key="2">
    <source>
        <dbReference type="EMBL" id="CAF4946866.1"/>
    </source>
</evidence>
<sequence>MKDNNLEKLLRQLENGELSEDNGESDGGELDFYPSRQELLDDLKADEGAVAESTEQFNEDDPPLEGDDVAPGCDNDPPLLVDVNALSTSQSSSFLSTSRNLLWRKRNLVFEEDKIAFLGSDEFPNDIMELSTPFQFFNYFFTDELI</sequence>
<keyword evidence="3" id="KW-1185">Reference proteome</keyword>
<feature type="region of interest" description="Disordered" evidence="1">
    <location>
        <begin position="13"/>
        <end position="32"/>
    </location>
</feature>
<accession>A0A821XSV6</accession>